<keyword evidence="6" id="KW-0539">Nucleus</keyword>
<dbReference type="EMBL" id="PKFO01000001">
    <property type="protein sequence ID" value="PVH18697.1"/>
    <property type="molecule type" value="Genomic_DNA"/>
</dbReference>
<dbReference type="GO" id="GO:0000381">
    <property type="term" value="P:regulation of alternative mRNA splicing, via spliceosome"/>
    <property type="evidence" value="ECO:0007669"/>
    <property type="project" value="TreeGrafter"/>
</dbReference>
<gene>
    <name evidence="9" type="ORF">CXQ85_000983</name>
</gene>
<keyword evidence="2" id="KW-0507">mRNA processing</keyword>
<dbReference type="InterPro" id="IPR000061">
    <property type="entry name" value="Surp"/>
</dbReference>
<evidence type="ECO:0000256" key="2">
    <source>
        <dbReference type="ARBA" id="ARBA00022664"/>
    </source>
</evidence>
<dbReference type="InterPro" id="IPR022030">
    <property type="entry name" value="SF3A1_dom"/>
</dbReference>
<dbReference type="GO" id="GO:0071013">
    <property type="term" value="C:catalytic step 2 spliceosome"/>
    <property type="evidence" value="ECO:0007669"/>
    <property type="project" value="TreeGrafter"/>
</dbReference>
<comment type="subcellular location">
    <subcellularLocation>
        <location evidence="1">Nucleus</location>
    </subcellularLocation>
</comment>
<feature type="compositionally biased region" description="Basic and acidic residues" evidence="7">
    <location>
        <begin position="259"/>
        <end position="270"/>
    </location>
</feature>
<evidence type="ECO:0000256" key="5">
    <source>
        <dbReference type="ARBA" id="ARBA00023187"/>
    </source>
</evidence>
<dbReference type="PANTHER" id="PTHR15316">
    <property type="entry name" value="SPLICEOSOME ASSOCIATED PROTEIN 114/SWAP SPLICING FACTOR-RELATED"/>
    <property type="match status" value="1"/>
</dbReference>
<keyword evidence="5" id="KW-0508">mRNA splicing</keyword>
<dbReference type="InterPro" id="IPR035967">
    <property type="entry name" value="SWAP/Surp_sf"/>
</dbReference>
<dbReference type="OrthoDB" id="447637at2759"/>
<protein>
    <recommendedName>
        <fullName evidence="8">SURP motif domain-containing protein</fullName>
    </recommendedName>
</protein>
<dbReference type="STRING" id="45357.A0A2V1AK65"/>
<evidence type="ECO:0000256" key="4">
    <source>
        <dbReference type="ARBA" id="ARBA00022737"/>
    </source>
</evidence>
<feature type="compositionally biased region" description="Basic and acidic residues" evidence="7">
    <location>
        <begin position="277"/>
        <end position="293"/>
    </location>
</feature>
<evidence type="ECO:0000256" key="6">
    <source>
        <dbReference type="ARBA" id="ARBA00023242"/>
    </source>
</evidence>
<keyword evidence="4" id="KW-0677">Repeat</keyword>
<keyword evidence="10" id="KW-1185">Reference proteome</keyword>
<evidence type="ECO:0000256" key="1">
    <source>
        <dbReference type="ARBA" id="ARBA00004123"/>
    </source>
</evidence>
<feature type="region of interest" description="Disordered" evidence="7">
    <location>
        <begin position="386"/>
        <end position="405"/>
    </location>
</feature>
<dbReference type="GO" id="GO:0045292">
    <property type="term" value="P:mRNA cis splicing, via spliceosome"/>
    <property type="evidence" value="ECO:0007669"/>
    <property type="project" value="InterPro"/>
</dbReference>
<dbReference type="GeneID" id="37006314"/>
<reference evidence="9 10" key="1">
    <citation type="submission" date="2017-12" db="EMBL/GenBank/DDBJ databases">
        <title>Genome Sequence of a Multidrug-Resistant Candida haemulonii Isolate from a Patient with Chronic Leg Ulcers in Israel.</title>
        <authorList>
            <person name="Chow N.A."/>
            <person name="Gade L."/>
            <person name="Batra D."/>
            <person name="Rowe L.A."/>
            <person name="Ben-Ami R."/>
            <person name="Loparev V.N."/>
            <person name="Litvintseva A.P."/>
        </authorList>
    </citation>
    <scope>NUCLEOTIDE SEQUENCE [LARGE SCALE GENOMIC DNA]</scope>
    <source>
        <strain evidence="9 10">B11899</strain>
    </source>
</reference>
<organism evidence="9 10">
    <name type="scientific">Candidozyma haemuli</name>
    <dbReference type="NCBI Taxonomy" id="45357"/>
    <lineage>
        <taxon>Eukaryota</taxon>
        <taxon>Fungi</taxon>
        <taxon>Dikarya</taxon>
        <taxon>Ascomycota</taxon>
        <taxon>Saccharomycotina</taxon>
        <taxon>Pichiomycetes</taxon>
        <taxon>Metschnikowiaceae</taxon>
        <taxon>Candidozyma</taxon>
    </lineage>
</organism>
<evidence type="ECO:0000259" key="8">
    <source>
        <dbReference type="PROSITE" id="PS50128"/>
    </source>
</evidence>
<dbReference type="Gene3D" id="1.10.10.790">
    <property type="entry name" value="Surp module"/>
    <property type="match status" value="2"/>
</dbReference>
<dbReference type="PANTHER" id="PTHR15316:SF1">
    <property type="entry name" value="SPLICING FACTOR 3A SUBUNIT 1"/>
    <property type="match status" value="1"/>
</dbReference>
<accession>A0A2V1AK65</accession>
<evidence type="ECO:0000256" key="3">
    <source>
        <dbReference type="ARBA" id="ARBA00022728"/>
    </source>
</evidence>
<dbReference type="InterPro" id="IPR045146">
    <property type="entry name" value="SF3A1"/>
</dbReference>
<dbReference type="GO" id="GO:0071004">
    <property type="term" value="C:U2-type prespliceosome"/>
    <property type="evidence" value="ECO:0007669"/>
    <property type="project" value="TreeGrafter"/>
</dbReference>
<dbReference type="RefSeq" id="XP_025339637.1">
    <property type="nucleotide sequence ID" value="XM_025484706.1"/>
</dbReference>
<keyword evidence="3" id="KW-0747">Spliceosome</keyword>
<dbReference type="PROSITE" id="PS50128">
    <property type="entry name" value="SURP"/>
    <property type="match status" value="2"/>
</dbReference>
<dbReference type="Proteomes" id="UP000244309">
    <property type="component" value="Unassembled WGS sequence"/>
</dbReference>
<evidence type="ECO:0000313" key="10">
    <source>
        <dbReference type="Proteomes" id="UP000244309"/>
    </source>
</evidence>
<dbReference type="GO" id="GO:0003723">
    <property type="term" value="F:RNA binding"/>
    <property type="evidence" value="ECO:0007669"/>
    <property type="project" value="InterPro"/>
</dbReference>
<dbReference type="AlphaFoldDB" id="A0A2V1AK65"/>
<dbReference type="Pfam" id="PF01805">
    <property type="entry name" value="Surp"/>
    <property type="match status" value="2"/>
</dbReference>
<evidence type="ECO:0000313" key="9">
    <source>
        <dbReference type="EMBL" id="PVH18697.1"/>
    </source>
</evidence>
<evidence type="ECO:0000256" key="7">
    <source>
        <dbReference type="SAM" id="MobiDB-lite"/>
    </source>
</evidence>
<dbReference type="SMART" id="SM00648">
    <property type="entry name" value="SWAP"/>
    <property type="match status" value="2"/>
</dbReference>
<dbReference type="VEuPathDB" id="FungiDB:CXQ85_000983"/>
<dbReference type="Pfam" id="PF12230">
    <property type="entry name" value="PRP21_like_P"/>
    <property type="match status" value="1"/>
</dbReference>
<proteinExistence type="predicted"/>
<dbReference type="GO" id="GO:0005686">
    <property type="term" value="C:U2 snRNP"/>
    <property type="evidence" value="ECO:0007669"/>
    <property type="project" value="TreeGrafter"/>
</dbReference>
<feature type="region of interest" description="Disordered" evidence="7">
    <location>
        <begin position="259"/>
        <end position="325"/>
    </location>
</feature>
<feature type="domain" description="SURP motif" evidence="8">
    <location>
        <begin position="11"/>
        <end position="52"/>
    </location>
</feature>
<feature type="domain" description="SURP motif" evidence="8">
    <location>
        <begin position="98"/>
        <end position="143"/>
    </location>
</feature>
<dbReference type="SUPFAM" id="SSF109905">
    <property type="entry name" value="Surp module (SWAP domain)"/>
    <property type="match status" value="2"/>
</dbReference>
<name>A0A2V1AK65_9ASCO</name>
<sequence length="405" mass="47491">MSIPPVQLRDTIEKTARYVLKNGAGFEERLLKNDTDDKFSFLKPDNQYHEYYKASLTKPKTPETEEKTEKVETKPLEKPDELRFLADLPPISSFDLEVVKLTALYVACNSNRHIDALYKYMEQRGNRSQFAFLKRSHSVHALFMKLVKQYQTVINLVEDPEKDHQSKKILESISQEKPDLFQKAYNRAVYEQKHKIEKKTEETERKNKQLHYASIDWQNFTLVAKVNFDAVDEVSELAVPLSRDDIMYRSLQARSKEIEVPTAAPKKEPSVEVPEQNEDKEQEKEKQPEEAKPQPKVPKGMKIKAAGESRLKRKNKESTPGAQRTIKCPITGKQIPEQEFDTHLRVLLRDPRYQEQKSNFMKKNFTYESNLTTDQVYENIKRLVKKRDLSEEEEEQQKRKKIDVK</sequence>
<comment type="caution">
    <text evidence="9">The sequence shown here is derived from an EMBL/GenBank/DDBJ whole genome shotgun (WGS) entry which is preliminary data.</text>
</comment>